<dbReference type="InterPro" id="IPR029063">
    <property type="entry name" value="SAM-dependent_MTases_sf"/>
</dbReference>
<dbReference type="RefSeq" id="WP_189047616.1">
    <property type="nucleotide sequence ID" value="NZ_BMJQ01000008.1"/>
</dbReference>
<dbReference type="CDD" id="cd02440">
    <property type="entry name" value="AdoMet_MTases"/>
    <property type="match status" value="1"/>
</dbReference>
<sequence>MQRLEQRHLSVEDFELAVGAPLHADEIAAIGAGDWRYQPLADEQRDAVILDCLKRLETGNYSIAREGDRSRWHAGWRENLDEFTSSRGSVSSLIPKYFRSGIPLRIHKNFAFSLDPEFEIKFVKIFRKGLFRRYLAGFPNIYEFGCGSGFNINTLAEIFPESRIFGSDWVPESVAIIDKMREYQRYNVFGRVFDFFNPDYDFEIEEGSAVVTIGALEQVGDRFGDFLKYLISMKPSLVLHAEPIVEWYDPENLVDYTALAIHRKRNFLAGLLPVLEGEQAAGKIEIIEARRVPFGSTLVEANSILAWRCLV</sequence>
<proteinExistence type="predicted"/>
<name>A0A8J3E2S6_9PROT</name>
<gene>
    <name evidence="1" type="ORF">GCM10011611_32550</name>
</gene>
<dbReference type="Proteomes" id="UP000646365">
    <property type="component" value="Unassembled WGS sequence"/>
</dbReference>
<dbReference type="SUPFAM" id="SSF53335">
    <property type="entry name" value="S-adenosyl-L-methionine-dependent methyltransferases"/>
    <property type="match status" value="1"/>
</dbReference>
<dbReference type="EMBL" id="BMJQ01000008">
    <property type="protein sequence ID" value="GGF23947.1"/>
    <property type="molecule type" value="Genomic_DNA"/>
</dbReference>
<evidence type="ECO:0000313" key="2">
    <source>
        <dbReference type="Proteomes" id="UP000646365"/>
    </source>
</evidence>
<reference evidence="1" key="1">
    <citation type="journal article" date="2014" name="Int. J. Syst. Evol. Microbiol.">
        <title>Complete genome sequence of Corynebacterium casei LMG S-19264T (=DSM 44701T), isolated from a smear-ripened cheese.</title>
        <authorList>
            <consortium name="US DOE Joint Genome Institute (JGI-PGF)"/>
            <person name="Walter F."/>
            <person name="Albersmeier A."/>
            <person name="Kalinowski J."/>
            <person name="Ruckert C."/>
        </authorList>
    </citation>
    <scope>NUCLEOTIDE SEQUENCE</scope>
    <source>
        <strain evidence="1">CGMCC 1.15725</strain>
    </source>
</reference>
<evidence type="ECO:0000313" key="1">
    <source>
        <dbReference type="EMBL" id="GGF23947.1"/>
    </source>
</evidence>
<reference evidence="1" key="2">
    <citation type="submission" date="2020-09" db="EMBL/GenBank/DDBJ databases">
        <authorList>
            <person name="Sun Q."/>
            <person name="Zhou Y."/>
        </authorList>
    </citation>
    <scope>NUCLEOTIDE SEQUENCE</scope>
    <source>
        <strain evidence="1">CGMCC 1.15725</strain>
    </source>
</reference>
<accession>A0A8J3E2S6</accession>
<keyword evidence="2" id="KW-1185">Reference proteome</keyword>
<comment type="caution">
    <text evidence="1">The sequence shown here is derived from an EMBL/GenBank/DDBJ whole genome shotgun (WGS) entry which is preliminary data.</text>
</comment>
<dbReference type="AlphaFoldDB" id="A0A8J3E2S6"/>
<organism evidence="1 2">
    <name type="scientific">Aliidongia dinghuensis</name>
    <dbReference type="NCBI Taxonomy" id="1867774"/>
    <lineage>
        <taxon>Bacteria</taxon>
        <taxon>Pseudomonadati</taxon>
        <taxon>Pseudomonadota</taxon>
        <taxon>Alphaproteobacteria</taxon>
        <taxon>Rhodospirillales</taxon>
        <taxon>Dongiaceae</taxon>
        <taxon>Aliidongia</taxon>
    </lineage>
</organism>
<dbReference type="Gene3D" id="3.40.50.150">
    <property type="entry name" value="Vaccinia Virus protein VP39"/>
    <property type="match status" value="1"/>
</dbReference>
<protein>
    <submittedName>
        <fullName evidence="1">Uncharacterized protein</fullName>
    </submittedName>
</protein>